<dbReference type="SUPFAM" id="SSF48452">
    <property type="entry name" value="TPR-like"/>
    <property type="match status" value="1"/>
</dbReference>
<dbReference type="Pfam" id="PF13424">
    <property type="entry name" value="TPR_12"/>
    <property type="match status" value="1"/>
</dbReference>
<evidence type="ECO:0000256" key="1">
    <source>
        <dbReference type="PROSITE-ProRule" id="PRU00339"/>
    </source>
</evidence>
<gene>
    <name evidence="2" type="ORF">GCM10011514_04360</name>
</gene>
<dbReference type="EMBL" id="BMKK01000001">
    <property type="protein sequence ID" value="GGD43521.1"/>
    <property type="molecule type" value="Genomic_DNA"/>
</dbReference>
<reference evidence="2" key="2">
    <citation type="submission" date="2020-09" db="EMBL/GenBank/DDBJ databases">
        <authorList>
            <person name="Sun Q."/>
            <person name="Zhou Y."/>
        </authorList>
    </citation>
    <scope>NUCLEOTIDE SEQUENCE</scope>
    <source>
        <strain evidence="2">CGMCC 1.15958</strain>
    </source>
</reference>
<dbReference type="Gene3D" id="1.25.40.10">
    <property type="entry name" value="Tetratricopeptide repeat domain"/>
    <property type="match status" value="1"/>
</dbReference>
<dbReference type="InterPro" id="IPR019734">
    <property type="entry name" value="TPR_rpt"/>
</dbReference>
<keyword evidence="1" id="KW-0802">TPR repeat</keyword>
<dbReference type="Proteomes" id="UP000609064">
    <property type="component" value="Unassembled WGS sequence"/>
</dbReference>
<keyword evidence="3" id="KW-1185">Reference proteome</keyword>
<feature type="repeat" description="TPR" evidence="1">
    <location>
        <begin position="58"/>
        <end position="91"/>
    </location>
</feature>
<evidence type="ECO:0000313" key="3">
    <source>
        <dbReference type="Proteomes" id="UP000609064"/>
    </source>
</evidence>
<accession>A0A917DKI1</accession>
<comment type="caution">
    <text evidence="2">The sequence shown here is derived from an EMBL/GenBank/DDBJ whole genome shotgun (WGS) entry which is preliminary data.</text>
</comment>
<evidence type="ECO:0008006" key="4">
    <source>
        <dbReference type="Google" id="ProtNLM"/>
    </source>
</evidence>
<name>A0A917DKI1_9BACT</name>
<dbReference type="AlphaFoldDB" id="A0A917DKI1"/>
<organism evidence="2 3">
    <name type="scientific">Emticicia aquatilis</name>
    <dbReference type="NCBI Taxonomy" id="1537369"/>
    <lineage>
        <taxon>Bacteria</taxon>
        <taxon>Pseudomonadati</taxon>
        <taxon>Bacteroidota</taxon>
        <taxon>Cytophagia</taxon>
        <taxon>Cytophagales</taxon>
        <taxon>Leadbetterellaceae</taxon>
        <taxon>Emticicia</taxon>
    </lineage>
</organism>
<reference evidence="2" key="1">
    <citation type="journal article" date="2014" name="Int. J. Syst. Evol. Microbiol.">
        <title>Complete genome sequence of Corynebacterium casei LMG S-19264T (=DSM 44701T), isolated from a smear-ripened cheese.</title>
        <authorList>
            <consortium name="US DOE Joint Genome Institute (JGI-PGF)"/>
            <person name="Walter F."/>
            <person name="Albersmeier A."/>
            <person name="Kalinowski J."/>
            <person name="Ruckert C."/>
        </authorList>
    </citation>
    <scope>NUCLEOTIDE SEQUENCE</scope>
    <source>
        <strain evidence="2">CGMCC 1.15958</strain>
    </source>
</reference>
<dbReference type="InterPro" id="IPR011990">
    <property type="entry name" value="TPR-like_helical_dom_sf"/>
</dbReference>
<proteinExistence type="predicted"/>
<sequence length="461" mass="51770">MCCFASNSFSQDLDEALRYIKVGNTYREVDEYNLSEYYLTKAINLITTKFPTQKYWEAAAYENLGLLYRDHEEQAEAQKYFTKALDIYQKANYVASVKAVQKLMSSADNKEEYYAGIDVGATGIKLSVLGAKLNPKTKKLEFKVTKKFKNANINMGVKNMSAYKEGAKAIKSFVIDSLVSFGIPSDRVIIAISSGLVGRIQADTTVLKDEIQAALGNPNQKIEVVDYIREAEMTIRGAIPQSLWYTSTVIDIGSGNTKGGYYVRGAKPGDSPKMLGIEFPGTKTYASSIEKKYDPKNLQEYVTAIDAETKDLTLQIRREFDERRPEMKRRKRVYLFGGASYVANMLMSPDSAKETVISMNRFVINNFKTKSVTDITALRNPDLTRIKDEAVRSYAEARIQEINNNIFPRDEDIISAAHLVYSFANEVTRGLGVKEIVFVNGTDTAWITGLIRASIEQQYGK</sequence>
<evidence type="ECO:0000313" key="2">
    <source>
        <dbReference type="EMBL" id="GGD43521.1"/>
    </source>
</evidence>
<dbReference type="SMART" id="SM00028">
    <property type="entry name" value="TPR"/>
    <property type="match status" value="2"/>
</dbReference>
<dbReference type="PROSITE" id="PS50005">
    <property type="entry name" value="TPR"/>
    <property type="match status" value="1"/>
</dbReference>
<protein>
    <recommendedName>
        <fullName evidence="4">Tetratricopeptide repeat protein</fullName>
    </recommendedName>
</protein>